<feature type="compositionally biased region" description="Polar residues" evidence="1">
    <location>
        <begin position="244"/>
        <end position="256"/>
    </location>
</feature>
<feature type="region of interest" description="Disordered" evidence="1">
    <location>
        <begin position="1"/>
        <end position="458"/>
    </location>
</feature>
<feature type="compositionally biased region" description="Polar residues" evidence="1">
    <location>
        <begin position="409"/>
        <end position="427"/>
    </location>
</feature>
<accession>A0A6A5Z501</accession>
<feature type="compositionally biased region" description="Basic and acidic residues" evidence="1">
    <location>
        <begin position="366"/>
        <end position="377"/>
    </location>
</feature>
<dbReference type="AlphaFoldDB" id="A0A6A5Z501"/>
<feature type="compositionally biased region" description="Polar residues" evidence="1">
    <location>
        <begin position="221"/>
        <end position="236"/>
    </location>
</feature>
<dbReference type="Proteomes" id="UP000799770">
    <property type="component" value="Unassembled WGS sequence"/>
</dbReference>
<feature type="compositionally biased region" description="Basic and acidic residues" evidence="1">
    <location>
        <begin position="397"/>
        <end position="408"/>
    </location>
</feature>
<feature type="compositionally biased region" description="Basic and acidic residues" evidence="1">
    <location>
        <begin position="288"/>
        <end position="297"/>
    </location>
</feature>
<evidence type="ECO:0000313" key="2">
    <source>
        <dbReference type="EMBL" id="KAF2114510.1"/>
    </source>
</evidence>
<feature type="compositionally biased region" description="Basic and acidic residues" evidence="1">
    <location>
        <begin position="434"/>
        <end position="451"/>
    </location>
</feature>
<name>A0A6A5Z501_9PLEO</name>
<sequence>MPPKNKSSSKKEKTESEVATVSYNPTGSSARDRQWGYVYGQGDHPGPQVASDAGVVGTPDSSVRQEGTEVTPQEQARPERERHDLRIETPTHRPPRRNPPTSHLHGPRPIDTAQTRSRSNSPEKKGRSSTQAGPSGTRGATKISGDPIQESDPDVFYRKSPTKSPGTEYTLATGFTRQSGRKEQPREEMKRPERAGQLDGTRERGISSSKGKTHRDKNTRRSNPASPTSPRTTQRTYTDDAPENSLQLPIKATSTEIQRHAQGAHIRVPDAQAYNTDPSIPSHSQQPRGHDTQESYRRGPGYATHEEIEQFRQGDSVRAALDEEDGSDPNIQSPTRHNRRTKTQESHTRSNVARREETSETQTPRTQREREPAESSRHQQYQSRTPLEYPKARPKGKRDAKQKPKPHAESSSQAVTRTGRSAPTLGQATELLNVEDRQVGHSHQTKAEKSKCSICTTM</sequence>
<feature type="compositionally biased region" description="Basic and acidic residues" evidence="1">
    <location>
        <begin position="76"/>
        <end position="91"/>
    </location>
</feature>
<feature type="compositionally biased region" description="Polar residues" evidence="1">
    <location>
        <begin position="59"/>
        <end position="74"/>
    </location>
</feature>
<reference evidence="2" key="1">
    <citation type="journal article" date="2020" name="Stud. Mycol.">
        <title>101 Dothideomycetes genomes: a test case for predicting lifestyles and emergence of pathogens.</title>
        <authorList>
            <person name="Haridas S."/>
            <person name="Albert R."/>
            <person name="Binder M."/>
            <person name="Bloem J."/>
            <person name="Labutti K."/>
            <person name="Salamov A."/>
            <person name="Andreopoulos B."/>
            <person name="Baker S."/>
            <person name="Barry K."/>
            <person name="Bills G."/>
            <person name="Bluhm B."/>
            <person name="Cannon C."/>
            <person name="Castanera R."/>
            <person name="Culley D."/>
            <person name="Daum C."/>
            <person name="Ezra D."/>
            <person name="Gonzalez J."/>
            <person name="Henrissat B."/>
            <person name="Kuo A."/>
            <person name="Liang C."/>
            <person name="Lipzen A."/>
            <person name="Lutzoni F."/>
            <person name="Magnuson J."/>
            <person name="Mondo S."/>
            <person name="Nolan M."/>
            <person name="Ohm R."/>
            <person name="Pangilinan J."/>
            <person name="Park H.-J."/>
            <person name="Ramirez L."/>
            <person name="Alfaro M."/>
            <person name="Sun H."/>
            <person name="Tritt A."/>
            <person name="Yoshinaga Y."/>
            <person name="Zwiers L.-H."/>
            <person name="Turgeon B."/>
            <person name="Goodwin S."/>
            <person name="Spatafora J."/>
            <person name="Crous P."/>
            <person name="Grigoriev I."/>
        </authorList>
    </citation>
    <scope>NUCLEOTIDE SEQUENCE</scope>
    <source>
        <strain evidence="2">CBS 627.86</strain>
    </source>
</reference>
<proteinExistence type="predicted"/>
<organism evidence="2 3">
    <name type="scientific">Lophiotrema nucula</name>
    <dbReference type="NCBI Taxonomy" id="690887"/>
    <lineage>
        <taxon>Eukaryota</taxon>
        <taxon>Fungi</taxon>
        <taxon>Dikarya</taxon>
        <taxon>Ascomycota</taxon>
        <taxon>Pezizomycotina</taxon>
        <taxon>Dothideomycetes</taxon>
        <taxon>Pleosporomycetidae</taxon>
        <taxon>Pleosporales</taxon>
        <taxon>Lophiotremataceae</taxon>
        <taxon>Lophiotrema</taxon>
    </lineage>
</organism>
<gene>
    <name evidence="2" type="ORF">BDV96DRAFT_100172</name>
</gene>
<keyword evidence="3" id="KW-1185">Reference proteome</keyword>
<evidence type="ECO:0000256" key="1">
    <source>
        <dbReference type="SAM" id="MobiDB-lite"/>
    </source>
</evidence>
<feature type="compositionally biased region" description="Basic and acidic residues" evidence="1">
    <location>
        <begin position="342"/>
        <end position="358"/>
    </location>
</feature>
<dbReference type="EMBL" id="ML977325">
    <property type="protein sequence ID" value="KAF2114510.1"/>
    <property type="molecule type" value="Genomic_DNA"/>
</dbReference>
<feature type="compositionally biased region" description="Polar residues" evidence="1">
    <location>
        <begin position="273"/>
        <end position="287"/>
    </location>
</feature>
<feature type="compositionally biased region" description="Basic and acidic residues" evidence="1">
    <location>
        <begin position="180"/>
        <end position="205"/>
    </location>
</feature>
<feature type="compositionally biased region" description="Basic residues" evidence="1">
    <location>
        <begin position="211"/>
        <end position="220"/>
    </location>
</feature>
<feature type="compositionally biased region" description="Polar residues" evidence="1">
    <location>
        <begin position="19"/>
        <end position="29"/>
    </location>
</feature>
<protein>
    <submittedName>
        <fullName evidence="2">Uncharacterized protein</fullName>
    </submittedName>
</protein>
<evidence type="ECO:0000313" key="3">
    <source>
        <dbReference type="Proteomes" id="UP000799770"/>
    </source>
</evidence>